<dbReference type="GO" id="GO:0005634">
    <property type="term" value="C:nucleus"/>
    <property type="evidence" value="ECO:0007669"/>
    <property type="project" value="TreeGrafter"/>
</dbReference>
<sequence length="370" mass="41766">MMSGVKRYVDQAYKTADQVQLETTEKLKDRANVVYHWKAELENAISTITEEMELLEAERRRVKRSLSVLTIPASIAGEFLQLRSSRLESDLVRDEVEEQLTKEIALCSEVQNVLESNCEQIETQMIELKAAKARLESDWSNKIHAYKVDSVCVNLSNDSPLLLWKAGATRFPADQSTPTSYDHFTQDALAAGDAARQSSMQLRTTLKTICDSSIKELRDQAACVDIALATKVNLTQECLQQLENELLRCLRELASAEKLIEALRDSAKGLDNSTKLAQTRLDDRLHRRNVESCRDAAQFALVEEVKLLGERTSGMLAELKRAEESQAELVRTRGNLEHEIMVKRKTLCIDKERGQLLRSFFPSATDLSGF</sequence>
<keyword evidence="2" id="KW-0963">Cytoplasm</keyword>
<dbReference type="STRING" id="2015173.A0A026W8B8"/>
<evidence type="ECO:0000256" key="5">
    <source>
        <dbReference type="SAM" id="Coils"/>
    </source>
</evidence>
<keyword evidence="7" id="KW-1185">Reference proteome</keyword>
<keyword evidence="4" id="KW-0966">Cell projection</keyword>
<evidence type="ECO:0000256" key="1">
    <source>
        <dbReference type="ARBA" id="ARBA00007209"/>
    </source>
</evidence>
<proteinExistence type="inferred from homology"/>
<dbReference type="OrthoDB" id="5788000at2759"/>
<dbReference type="InterPro" id="IPR048256">
    <property type="entry name" value="Tektin-like"/>
</dbReference>
<keyword evidence="3 5" id="KW-0175">Coiled coil</keyword>
<feature type="coiled-coil region" evidence="5">
    <location>
        <begin position="111"/>
        <end position="138"/>
    </location>
</feature>
<name>A0A026W8B8_OOCBI</name>
<evidence type="ECO:0000313" key="7">
    <source>
        <dbReference type="Proteomes" id="UP000053097"/>
    </source>
</evidence>
<accession>A0A026W8B8</accession>
<reference evidence="6 7" key="1">
    <citation type="journal article" date="2014" name="Curr. Biol.">
        <title>The genome of the clonal raider ant Cerapachys biroi.</title>
        <authorList>
            <person name="Oxley P.R."/>
            <person name="Ji L."/>
            <person name="Fetter-Pruneda I."/>
            <person name="McKenzie S.K."/>
            <person name="Li C."/>
            <person name="Hu H."/>
            <person name="Zhang G."/>
            <person name="Kronauer D.J."/>
        </authorList>
    </citation>
    <scope>NUCLEOTIDE SEQUENCE [LARGE SCALE GENOMIC DNA]</scope>
</reference>
<dbReference type="AlphaFoldDB" id="A0A026W8B8"/>
<dbReference type="GO" id="GO:0015630">
    <property type="term" value="C:microtubule cytoskeleton"/>
    <property type="evidence" value="ECO:0007669"/>
    <property type="project" value="UniProtKB-UniRule"/>
</dbReference>
<evidence type="ECO:0000256" key="3">
    <source>
        <dbReference type="ARBA" id="ARBA00023054"/>
    </source>
</evidence>
<evidence type="ECO:0000256" key="4">
    <source>
        <dbReference type="RuleBase" id="RU367040"/>
    </source>
</evidence>
<keyword evidence="4" id="KW-0969">Cilium</keyword>
<dbReference type="PRINTS" id="PR00511">
    <property type="entry name" value="TEKTIN"/>
</dbReference>
<dbReference type="OMA" id="RNLEDTH"/>
<feature type="coiled-coil region" evidence="5">
    <location>
        <begin position="239"/>
        <end position="273"/>
    </location>
</feature>
<comment type="subcellular location">
    <subcellularLocation>
        <location evidence="4">Cytoplasm</location>
        <location evidence="4">Cytoskeleton</location>
        <location evidence="4">Cilium axoneme</location>
    </subcellularLocation>
</comment>
<dbReference type="PANTHER" id="PTHR19960">
    <property type="entry name" value="TEKTIN"/>
    <property type="match status" value="1"/>
</dbReference>
<dbReference type="Pfam" id="PF03148">
    <property type="entry name" value="Tektin"/>
    <property type="match status" value="1"/>
</dbReference>
<dbReference type="GO" id="GO:0005930">
    <property type="term" value="C:axoneme"/>
    <property type="evidence" value="ECO:0007669"/>
    <property type="project" value="UniProtKB-SubCell"/>
</dbReference>
<comment type="similarity">
    <text evidence="1 4">Belongs to the tektin family.</text>
</comment>
<dbReference type="PANTHER" id="PTHR19960:SF12">
    <property type="entry name" value="TEKTIN-4"/>
    <property type="match status" value="1"/>
</dbReference>
<organism evidence="6 7">
    <name type="scientific">Ooceraea biroi</name>
    <name type="common">Clonal raider ant</name>
    <name type="synonym">Cerapachys biroi</name>
    <dbReference type="NCBI Taxonomy" id="2015173"/>
    <lineage>
        <taxon>Eukaryota</taxon>
        <taxon>Metazoa</taxon>
        <taxon>Ecdysozoa</taxon>
        <taxon>Arthropoda</taxon>
        <taxon>Hexapoda</taxon>
        <taxon>Insecta</taxon>
        <taxon>Pterygota</taxon>
        <taxon>Neoptera</taxon>
        <taxon>Endopterygota</taxon>
        <taxon>Hymenoptera</taxon>
        <taxon>Apocrita</taxon>
        <taxon>Aculeata</taxon>
        <taxon>Formicoidea</taxon>
        <taxon>Formicidae</taxon>
        <taxon>Dorylinae</taxon>
        <taxon>Ooceraea</taxon>
    </lineage>
</organism>
<keyword evidence="4" id="KW-0282">Flagellum</keyword>
<evidence type="ECO:0000256" key="2">
    <source>
        <dbReference type="ARBA" id="ARBA00022490"/>
    </source>
</evidence>
<protein>
    <recommendedName>
        <fullName evidence="4">Tektin</fullName>
    </recommendedName>
</protein>
<dbReference type="Proteomes" id="UP000053097">
    <property type="component" value="Unassembled WGS sequence"/>
</dbReference>
<evidence type="ECO:0000313" key="6">
    <source>
        <dbReference type="EMBL" id="EZA52208.1"/>
    </source>
</evidence>
<feature type="coiled-coil region" evidence="5">
    <location>
        <begin position="38"/>
        <end position="65"/>
    </location>
</feature>
<gene>
    <name evidence="6" type="ORF">X777_08721</name>
</gene>
<dbReference type="GO" id="GO:0060271">
    <property type="term" value="P:cilium assembly"/>
    <property type="evidence" value="ECO:0007669"/>
    <property type="project" value="UniProtKB-UniRule"/>
</dbReference>
<dbReference type="InterPro" id="IPR000435">
    <property type="entry name" value="Tektins"/>
</dbReference>
<dbReference type="EMBL" id="KK107348">
    <property type="protein sequence ID" value="EZA52208.1"/>
    <property type="molecule type" value="Genomic_DNA"/>
</dbReference>
<dbReference type="GO" id="GO:0060294">
    <property type="term" value="P:cilium movement involved in cell motility"/>
    <property type="evidence" value="ECO:0007669"/>
    <property type="project" value="UniProtKB-UniRule"/>
</dbReference>